<dbReference type="GO" id="GO:0003678">
    <property type="term" value="F:DNA helicase activity"/>
    <property type="evidence" value="ECO:0007669"/>
    <property type="project" value="TreeGrafter"/>
</dbReference>
<dbReference type="CDD" id="cd17992">
    <property type="entry name" value="DEXHc_RecG"/>
    <property type="match status" value="1"/>
</dbReference>
<dbReference type="Pfam" id="PF19833">
    <property type="entry name" value="RecG_dom3_C"/>
    <property type="match status" value="1"/>
</dbReference>
<dbReference type="SMART" id="SM00487">
    <property type="entry name" value="DEXDc"/>
    <property type="match status" value="1"/>
</dbReference>
<dbReference type="GO" id="GO:0016787">
    <property type="term" value="F:hydrolase activity"/>
    <property type="evidence" value="ECO:0007669"/>
    <property type="project" value="UniProtKB-KW"/>
</dbReference>
<keyword evidence="5" id="KW-0067">ATP-binding</keyword>
<proteinExistence type="predicted"/>
<dbReference type="Gene3D" id="3.40.50.300">
    <property type="entry name" value="P-loop containing nucleotide triphosphate hydrolases"/>
    <property type="match status" value="2"/>
</dbReference>
<evidence type="ECO:0000256" key="4">
    <source>
        <dbReference type="ARBA" id="ARBA00022806"/>
    </source>
</evidence>
<keyword evidence="3" id="KW-0378">Hydrolase</keyword>
<dbReference type="InterPro" id="IPR011545">
    <property type="entry name" value="DEAD/DEAH_box_helicase_dom"/>
</dbReference>
<dbReference type="GO" id="GO:0006281">
    <property type="term" value="P:DNA repair"/>
    <property type="evidence" value="ECO:0007669"/>
    <property type="project" value="UniProtKB-KW"/>
</dbReference>
<evidence type="ECO:0000256" key="6">
    <source>
        <dbReference type="ARBA" id="ARBA00023125"/>
    </source>
</evidence>
<dbReference type="InterPro" id="IPR033454">
    <property type="entry name" value="RecG_wedge"/>
</dbReference>
<dbReference type="PANTHER" id="PTHR47964">
    <property type="entry name" value="ATP-DEPENDENT DNA HELICASE HOMOLOG RECG, CHLOROPLASTIC"/>
    <property type="match status" value="1"/>
</dbReference>
<dbReference type="PANTHER" id="PTHR47964:SF1">
    <property type="entry name" value="ATP-DEPENDENT DNA HELICASE HOMOLOG RECG, CHLOROPLASTIC"/>
    <property type="match status" value="1"/>
</dbReference>
<dbReference type="SUPFAM" id="SSF50249">
    <property type="entry name" value="Nucleic acid-binding proteins"/>
    <property type="match status" value="1"/>
</dbReference>
<dbReference type="Pfam" id="PF17191">
    <property type="entry name" value="RecG_wedge"/>
    <property type="match status" value="1"/>
</dbReference>
<evidence type="ECO:0000256" key="8">
    <source>
        <dbReference type="ARBA" id="ARBA00049819"/>
    </source>
</evidence>
<keyword evidence="4 11" id="KW-0347">Helicase</keyword>
<dbReference type="SUPFAM" id="SSF52540">
    <property type="entry name" value="P-loop containing nucleoside triphosphate hydrolases"/>
    <property type="match status" value="2"/>
</dbReference>
<dbReference type="InterPro" id="IPR027417">
    <property type="entry name" value="P-loop_NTPase"/>
</dbReference>
<dbReference type="CDD" id="cd04488">
    <property type="entry name" value="RecG_wedge_OBF"/>
    <property type="match status" value="1"/>
</dbReference>
<protein>
    <recommendedName>
        <fullName evidence="8">Probable DNA 3'-5' helicase RecG</fullName>
    </recommendedName>
</protein>
<name>A0A2A9E239_9MICO</name>
<dbReference type="Gene3D" id="2.40.50.140">
    <property type="entry name" value="Nucleic acid-binding proteins"/>
    <property type="match status" value="1"/>
</dbReference>
<dbReference type="SMART" id="SM00490">
    <property type="entry name" value="HELICc"/>
    <property type="match status" value="1"/>
</dbReference>
<feature type="domain" description="Helicase C-terminal" evidence="10">
    <location>
        <begin position="524"/>
        <end position="691"/>
    </location>
</feature>
<keyword evidence="2" id="KW-0227">DNA damage</keyword>
<dbReference type="EMBL" id="PDJG01000001">
    <property type="protein sequence ID" value="PFG32716.1"/>
    <property type="molecule type" value="Genomic_DNA"/>
</dbReference>
<feature type="domain" description="Helicase ATP-binding" evidence="9">
    <location>
        <begin position="309"/>
        <end position="482"/>
    </location>
</feature>
<dbReference type="PROSITE" id="PS51192">
    <property type="entry name" value="HELICASE_ATP_BIND_1"/>
    <property type="match status" value="1"/>
</dbReference>
<dbReference type="InterPro" id="IPR045562">
    <property type="entry name" value="RecG_dom3_C"/>
</dbReference>
<keyword evidence="7" id="KW-0234">DNA repair</keyword>
<evidence type="ECO:0000313" key="12">
    <source>
        <dbReference type="Proteomes" id="UP000225548"/>
    </source>
</evidence>
<evidence type="ECO:0000256" key="7">
    <source>
        <dbReference type="ARBA" id="ARBA00023204"/>
    </source>
</evidence>
<evidence type="ECO:0000259" key="9">
    <source>
        <dbReference type="PROSITE" id="PS51192"/>
    </source>
</evidence>
<gene>
    <name evidence="11" type="ORF">ATL42_0562</name>
</gene>
<dbReference type="PROSITE" id="PS51194">
    <property type="entry name" value="HELICASE_CTER"/>
    <property type="match status" value="1"/>
</dbReference>
<evidence type="ECO:0000256" key="2">
    <source>
        <dbReference type="ARBA" id="ARBA00022763"/>
    </source>
</evidence>
<dbReference type="GO" id="GO:0003677">
    <property type="term" value="F:DNA binding"/>
    <property type="evidence" value="ECO:0007669"/>
    <property type="project" value="UniProtKB-KW"/>
</dbReference>
<sequence>MTETTDAPWDAAPVARMHEPLAAVLGARSAGPLTKMGLRTVEDLLRHYPRRYGEPGRMTDMTGLVVGEHVTVVAQVVTATVRHMRSRGGAMLQAVVTDGTQRLGLTFFAKRPGSLRVHEDRLRPGRTGLFTGVVSEYRGERQLTHPDYLVVGVDADDEAAALVEAGRPIAIYPSSAAAPTWRIERCVRTVLGPLSPDDVPDPLPLQVREHRALVGLHQALVDVHEPHDDAQWQRGRDRLRYEEAFVLQVALARRRSQVAHLEAVARPLRPALGAGSGGGRASLLADFDVLLPFELTEGQRVVGEEIADELARDRPMQRLLQGEVGSGKTVVALRAMLQVVDAGGQAALLAPTEVLAGQHARTVRALLADLADGGFLGGAEHGTRVALLTGSQSAADRKRNLLDAASGAAGIVVGTHALLGENVQFADLGLVVVDEQHRFGVEQRDALRTKADRVPHLLVMTATPIPRTVAMTVFGDLEVSTLREIPAGRSPITTHVVPASNAAWTARTWARVREEVAAGRGAYVVCPRISATETESDSDASTAAAPILDGEPPRRPLRAVLEVVDELRALPALAGVRIGILHGQMAAAEKESAMAAFTAGDIDLLVSTTVIEVGVDVPRATAMVVLDADRFGISQLHQLRGRVGRGTEPGICLLVTDASPDSPAGARLATVASTTDGFELAAADLEMRSEGDVLGAAQSGRASSLRLLRVVRDADVIADARADAEAIVAEDPELGPWPALRAEIAERLAGDREEFLDRA</sequence>
<dbReference type="Pfam" id="PF00270">
    <property type="entry name" value="DEAD"/>
    <property type="match status" value="1"/>
</dbReference>
<dbReference type="RefSeq" id="WP_245862042.1">
    <property type="nucleotide sequence ID" value="NZ_PDJG01000001.1"/>
</dbReference>
<organism evidence="11 12">
    <name type="scientific">Sanguibacter antarcticus</name>
    <dbReference type="NCBI Taxonomy" id="372484"/>
    <lineage>
        <taxon>Bacteria</taxon>
        <taxon>Bacillati</taxon>
        <taxon>Actinomycetota</taxon>
        <taxon>Actinomycetes</taxon>
        <taxon>Micrococcales</taxon>
        <taxon>Sanguibacteraceae</taxon>
        <taxon>Sanguibacter</taxon>
    </lineage>
</organism>
<keyword evidence="6" id="KW-0238">DNA-binding</keyword>
<dbReference type="InterPro" id="IPR012340">
    <property type="entry name" value="NA-bd_OB-fold"/>
</dbReference>
<reference evidence="11 12" key="1">
    <citation type="submission" date="2017-10" db="EMBL/GenBank/DDBJ databases">
        <title>Sequencing the genomes of 1000 actinobacteria strains.</title>
        <authorList>
            <person name="Klenk H.-P."/>
        </authorList>
    </citation>
    <scope>NUCLEOTIDE SEQUENCE [LARGE SCALE GENOMIC DNA]</scope>
    <source>
        <strain evidence="11 12">DSM 18966</strain>
    </source>
</reference>
<evidence type="ECO:0000256" key="1">
    <source>
        <dbReference type="ARBA" id="ARBA00022741"/>
    </source>
</evidence>
<dbReference type="AlphaFoldDB" id="A0A2A9E239"/>
<keyword evidence="12" id="KW-1185">Reference proteome</keyword>
<evidence type="ECO:0000256" key="3">
    <source>
        <dbReference type="ARBA" id="ARBA00022801"/>
    </source>
</evidence>
<evidence type="ECO:0000259" key="10">
    <source>
        <dbReference type="PROSITE" id="PS51194"/>
    </source>
</evidence>
<dbReference type="GO" id="GO:0005524">
    <property type="term" value="F:ATP binding"/>
    <property type="evidence" value="ECO:0007669"/>
    <property type="project" value="UniProtKB-KW"/>
</dbReference>
<keyword evidence="1" id="KW-0547">Nucleotide-binding</keyword>
<dbReference type="InterPro" id="IPR014001">
    <property type="entry name" value="Helicase_ATP-bd"/>
</dbReference>
<evidence type="ECO:0000256" key="5">
    <source>
        <dbReference type="ARBA" id="ARBA00022840"/>
    </source>
</evidence>
<dbReference type="Proteomes" id="UP000225548">
    <property type="component" value="Unassembled WGS sequence"/>
</dbReference>
<comment type="caution">
    <text evidence="11">The sequence shown here is derived from an EMBL/GenBank/DDBJ whole genome shotgun (WGS) entry which is preliminary data.</text>
</comment>
<dbReference type="InterPro" id="IPR047112">
    <property type="entry name" value="RecG/Mfd"/>
</dbReference>
<dbReference type="Pfam" id="PF00271">
    <property type="entry name" value="Helicase_C"/>
    <property type="match status" value="1"/>
</dbReference>
<dbReference type="InterPro" id="IPR001650">
    <property type="entry name" value="Helicase_C-like"/>
</dbReference>
<evidence type="ECO:0000313" key="11">
    <source>
        <dbReference type="EMBL" id="PFG32716.1"/>
    </source>
</evidence>
<accession>A0A2A9E239</accession>